<dbReference type="OrthoDB" id="5817502at2759"/>
<reference evidence="6" key="1">
    <citation type="submission" date="2012-04" db="EMBL/GenBank/DDBJ databases">
        <title>The Genome Sequence of Loa loa.</title>
        <authorList>
            <consortium name="The Broad Institute Genome Sequencing Platform"/>
            <consortium name="Broad Institute Genome Sequencing Center for Infectious Disease"/>
            <person name="Nutman T.B."/>
            <person name="Fink D.L."/>
            <person name="Russ C."/>
            <person name="Young S."/>
            <person name="Zeng Q."/>
            <person name="Gargeya S."/>
            <person name="Alvarado L."/>
            <person name="Berlin A."/>
            <person name="Chapman S.B."/>
            <person name="Chen Z."/>
            <person name="Freedman E."/>
            <person name="Gellesch M."/>
            <person name="Goldberg J."/>
            <person name="Griggs A."/>
            <person name="Gujja S."/>
            <person name="Heilman E.R."/>
            <person name="Heiman D."/>
            <person name="Howarth C."/>
            <person name="Mehta T."/>
            <person name="Neiman D."/>
            <person name="Pearson M."/>
            <person name="Roberts A."/>
            <person name="Saif S."/>
            <person name="Shea T."/>
            <person name="Shenoy N."/>
            <person name="Sisk P."/>
            <person name="Stolte C."/>
            <person name="Sykes S."/>
            <person name="White J."/>
            <person name="Yandava C."/>
            <person name="Haas B."/>
            <person name="Henn M.R."/>
            <person name="Nusbaum C."/>
            <person name="Birren B."/>
        </authorList>
    </citation>
    <scope>NUCLEOTIDE SEQUENCE [LARGE SCALE GENOMIC DNA]</scope>
</reference>
<dbReference type="SUPFAM" id="SSF103473">
    <property type="entry name" value="MFS general substrate transporter"/>
    <property type="match status" value="1"/>
</dbReference>
<dbReference type="OMA" id="CERTWMA"/>
<keyword evidence="3 5" id="KW-1133">Transmembrane helix</keyword>
<dbReference type="PANTHER" id="PTHR11662">
    <property type="entry name" value="SOLUTE CARRIER FAMILY 17"/>
    <property type="match status" value="1"/>
</dbReference>
<evidence type="ECO:0000256" key="1">
    <source>
        <dbReference type="ARBA" id="ARBA00004141"/>
    </source>
</evidence>
<dbReference type="CTD" id="9942363"/>
<dbReference type="InParanoid" id="A0A1S0U1T2"/>
<dbReference type="InterPro" id="IPR036259">
    <property type="entry name" value="MFS_trans_sf"/>
</dbReference>
<dbReference type="RefSeq" id="XP_003140544.1">
    <property type="nucleotide sequence ID" value="XM_003140496.1"/>
</dbReference>
<feature type="transmembrane region" description="Helical" evidence="5">
    <location>
        <begin position="90"/>
        <end position="112"/>
    </location>
</feature>
<feature type="transmembrane region" description="Helical" evidence="5">
    <location>
        <begin position="32"/>
        <end position="56"/>
    </location>
</feature>
<evidence type="ECO:0000256" key="3">
    <source>
        <dbReference type="ARBA" id="ARBA00022989"/>
    </source>
</evidence>
<dbReference type="EMBL" id="JH712125">
    <property type="protein sequence ID" value="EFO23526.1"/>
    <property type="molecule type" value="Genomic_DNA"/>
</dbReference>
<comment type="subcellular location">
    <subcellularLocation>
        <location evidence="1">Membrane</location>
        <topology evidence="1">Multi-pass membrane protein</topology>
    </subcellularLocation>
</comment>
<gene>
    <name evidence="6" type="ORF">LOAG_04962</name>
</gene>
<dbReference type="KEGG" id="loa:LOAG_04962"/>
<keyword evidence="2 5" id="KW-0812">Transmembrane</keyword>
<feature type="transmembrane region" description="Helical" evidence="5">
    <location>
        <begin position="62"/>
        <end position="83"/>
    </location>
</feature>
<sequence length="176" mass="18968">MTMPFIAQLIMKNVMGILSDHLKKRKLLKPTIACKIFQVTGNLVQALSLFMLAFFVNCKKGTFAVALLVLQGVAGACVVPGVITSSLSIAPSLAGTIISLVLFFGKIGSAISPNVGTLQEWSKIFASSALLLIFSALFFLIFASAEQQSWSFEKITTLDEEFDDKAVDTANKPRSS</sequence>
<evidence type="ECO:0000256" key="5">
    <source>
        <dbReference type="SAM" id="Phobius"/>
    </source>
</evidence>
<keyword evidence="4 5" id="KW-0472">Membrane</keyword>
<protein>
    <recommendedName>
        <fullName evidence="7">Major facilitator superfamily (MFS) profile domain-containing protein</fullName>
    </recommendedName>
</protein>
<dbReference type="GeneID" id="9942363"/>
<proteinExistence type="predicted"/>
<dbReference type="Gene3D" id="1.20.1250.20">
    <property type="entry name" value="MFS general substrate transporter like domains"/>
    <property type="match status" value="1"/>
</dbReference>
<evidence type="ECO:0000256" key="2">
    <source>
        <dbReference type="ARBA" id="ARBA00022692"/>
    </source>
</evidence>
<dbReference type="GO" id="GO:0022857">
    <property type="term" value="F:transmembrane transporter activity"/>
    <property type="evidence" value="ECO:0007669"/>
    <property type="project" value="TreeGrafter"/>
</dbReference>
<accession>A0A1S0U1T2</accession>
<dbReference type="GO" id="GO:0016020">
    <property type="term" value="C:membrane"/>
    <property type="evidence" value="ECO:0007669"/>
    <property type="project" value="UniProtKB-SubCell"/>
</dbReference>
<organism evidence="6">
    <name type="scientific">Loa loa</name>
    <name type="common">Eye worm</name>
    <name type="synonym">Filaria loa</name>
    <dbReference type="NCBI Taxonomy" id="7209"/>
    <lineage>
        <taxon>Eukaryota</taxon>
        <taxon>Metazoa</taxon>
        <taxon>Ecdysozoa</taxon>
        <taxon>Nematoda</taxon>
        <taxon>Chromadorea</taxon>
        <taxon>Rhabditida</taxon>
        <taxon>Spirurina</taxon>
        <taxon>Spiruromorpha</taxon>
        <taxon>Filarioidea</taxon>
        <taxon>Onchocercidae</taxon>
        <taxon>Loa</taxon>
    </lineage>
</organism>
<evidence type="ECO:0008006" key="7">
    <source>
        <dbReference type="Google" id="ProtNLM"/>
    </source>
</evidence>
<dbReference type="InterPro" id="IPR050382">
    <property type="entry name" value="MFS_Na/Anion_cotransporter"/>
</dbReference>
<dbReference type="AlphaFoldDB" id="A0A1S0U1T2"/>
<name>A0A1S0U1T2_LOALO</name>
<dbReference type="GO" id="GO:0006820">
    <property type="term" value="P:monoatomic anion transport"/>
    <property type="evidence" value="ECO:0007669"/>
    <property type="project" value="TreeGrafter"/>
</dbReference>
<evidence type="ECO:0000313" key="6">
    <source>
        <dbReference type="EMBL" id="EFO23526.1"/>
    </source>
</evidence>
<evidence type="ECO:0000256" key="4">
    <source>
        <dbReference type="ARBA" id="ARBA00023136"/>
    </source>
</evidence>
<dbReference type="PANTHER" id="PTHR11662:SF405">
    <property type="entry name" value="PROTEIN CBG12249"/>
    <property type="match status" value="1"/>
</dbReference>
<feature type="transmembrane region" description="Helical" evidence="5">
    <location>
        <begin position="124"/>
        <end position="145"/>
    </location>
</feature>